<evidence type="ECO:0000313" key="3">
    <source>
        <dbReference type="Proteomes" id="UP001139409"/>
    </source>
</evidence>
<proteinExistence type="predicted"/>
<feature type="non-terminal residue" evidence="2">
    <location>
        <position position="1"/>
    </location>
</feature>
<organism evidence="2 3">
    <name type="scientific">Fulvivirga sedimenti</name>
    <dbReference type="NCBI Taxonomy" id="2879465"/>
    <lineage>
        <taxon>Bacteria</taxon>
        <taxon>Pseudomonadati</taxon>
        <taxon>Bacteroidota</taxon>
        <taxon>Cytophagia</taxon>
        <taxon>Cytophagales</taxon>
        <taxon>Fulvivirgaceae</taxon>
        <taxon>Fulvivirga</taxon>
    </lineage>
</organism>
<sequence>TDGSITATAGGGDGTYEYSLDNSTWQTSNVFNGLGQGNYTVYVRDGAGTDAGCLAQDDVTLTTPDEVKVSITATVDCTQGPSGLPSGKVSVSGSGYEKLVLFDASDDSEVASQTTTGSYDFENLPSGSYYVIAYASDSQGTADACSATSETDIVETCYWTSLLKTTNGSVDPTRDWTFNLYQGQDAYGGNLLASATTLGDQDGVLLFNNINLDPNQTYTMCELNIPAGYSAVWWIDTNNDGVADMIVPAYNPQADENPMSDVGNRCFDFGAGTAYPLLPNSTLVFAVDNTMPGGAARTPGYWKNWNTCTSGGQADNAAKNGGYANGYWLLDDILNNPGITLGEFTIPANDCETGVLILDQRDLSGRNKKMANDAAYTLAMHLMAFKLNQAAGAYHCQYAIDAAMQADALLTRNNYDGTGSYLRPKAADYTEALELAGILDAYNNNILSETECSMLYTGIEEQPQEAIELNTLDVVSYPNPFRDQTTLSFSVSETSEVQLVVYDLRGVLVDVLYKGEALQGNRYEVVFRPENLNSNVYIYQLQTPKGMVTGKLLTID</sequence>
<protein>
    <submittedName>
        <fullName evidence="2">T9SS type A sorting domain-containing protein</fullName>
    </submittedName>
</protein>
<dbReference type="RefSeq" id="WP_225697558.1">
    <property type="nucleotide sequence ID" value="NZ_JAIXNE010000001.1"/>
</dbReference>
<dbReference type="NCBIfam" id="TIGR04183">
    <property type="entry name" value="Por_Secre_tail"/>
    <property type="match status" value="1"/>
</dbReference>
<dbReference type="Proteomes" id="UP001139409">
    <property type="component" value="Unassembled WGS sequence"/>
</dbReference>
<evidence type="ECO:0000259" key="1">
    <source>
        <dbReference type="Pfam" id="PF18962"/>
    </source>
</evidence>
<gene>
    <name evidence="2" type="ORF">LDX50_06280</name>
</gene>
<dbReference type="Pfam" id="PF18962">
    <property type="entry name" value="Por_Secre_tail"/>
    <property type="match status" value="1"/>
</dbReference>
<dbReference type="EMBL" id="JAIXNE010000001">
    <property type="protein sequence ID" value="MCA6074466.1"/>
    <property type="molecule type" value="Genomic_DNA"/>
</dbReference>
<dbReference type="InterPro" id="IPR026444">
    <property type="entry name" value="Secre_tail"/>
</dbReference>
<dbReference type="SUPFAM" id="SSF117074">
    <property type="entry name" value="Hypothetical protein PA1324"/>
    <property type="match status" value="1"/>
</dbReference>
<accession>A0A9X1HM88</accession>
<keyword evidence="3" id="KW-1185">Reference proteome</keyword>
<dbReference type="AlphaFoldDB" id="A0A9X1HM88"/>
<reference evidence="2" key="1">
    <citation type="submission" date="2021-09" db="EMBL/GenBank/DDBJ databases">
        <title>Fulvivirga sp. isolated from coastal sediment.</title>
        <authorList>
            <person name="Yu H."/>
        </authorList>
    </citation>
    <scope>NUCLEOTIDE SEQUENCE</scope>
    <source>
        <strain evidence="2">1062</strain>
    </source>
</reference>
<evidence type="ECO:0000313" key="2">
    <source>
        <dbReference type="EMBL" id="MCA6074466.1"/>
    </source>
</evidence>
<comment type="caution">
    <text evidence="2">The sequence shown here is derived from an EMBL/GenBank/DDBJ whole genome shotgun (WGS) entry which is preliminary data.</text>
</comment>
<feature type="domain" description="Secretion system C-terminal sorting" evidence="1">
    <location>
        <begin position="477"/>
        <end position="552"/>
    </location>
</feature>
<name>A0A9X1HM88_9BACT</name>